<dbReference type="SMART" id="SM00912">
    <property type="entry name" value="Haemagg_act"/>
    <property type="match status" value="1"/>
</dbReference>
<dbReference type="Proteomes" id="UP000014900">
    <property type="component" value="Chromosome"/>
</dbReference>
<dbReference type="GO" id="GO:0050829">
    <property type="term" value="P:defense response to Gram-negative bacterium"/>
    <property type="evidence" value="ECO:0007669"/>
    <property type="project" value="InterPro"/>
</dbReference>
<proteinExistence type="predicted"/>
<dbReference type="SUPFAM" id="SSF58096">
    <property type="entry name" value="Colicin Ia, N-terminal domain"/>
    <property type="match status" value="1"/>
</dbReference>
<dbReference type="GO" id="GO:0140911">
    <property type="term" value="F:pore-forming activity"/>
    <property type="evidence" value="ECO:0007669"/>
    <property type="project" value="InterPro"/>
</dbReference>
<dbReference type="PATRIC" id="fig|1348660.3.peg.3693"/>
<keyword evidence="2" id="KW-0732">Signal</keyword>
<name>S4YLH2_SERPL</name>
<feature type="compositionally biased region" description="Basic and acidic residues" evidence="1">
    <location>
        <begin position="1190"/>
        <end position="1227"/>
    </location>
</feature>
<evidence type="ECO:0000256" key="2">
    <source>
        <dbReference type="SAM" id="SignalP"/>
    </source>
</evidence>
<feature type="chain" id="PRO_5004534370" evidence="2">
    <location>
        <begin position="31"/>
        <end position="2020"/>
    </location>
</feature>
<dbReference type="InterPro" id="IPR008638">
    <property type="entry name" value="FhaB/CdiA-like_TPS"/>
</dbReference>
<dbReference type="InterPro" id="IPR012334">
    <property type="entry name" value="Pectin_lyas_fold"/>
</dbReference>
<protein>
    <submittedName>
        <fullName evidence="4">Filamentous hemagglutinin</fullName>
    </submittedName>
</protein>
<dbReference type="Gene3D" id="3.30.305.10">
    <property type="entry name" value="Colicin Ia, domain 2"/>
    <property type="match status" value="1"/>
</dbReference>
<dbReference type="eggNOG" id="COG3210">
    <property type="taxonomic scope" value="Bacteria"/>
</dbReference>
<dbReference type="Pfam" id="PF05860">
    <property type="entry name" value="TPS"/>
    <property type="match status" value="1"/>
</dbReference>
<dbReference type="InterPro" id="IPR038452">
    <property type="entry name" value="Channel_colicin_cen_sf"/>
</dbReference>
<accession>S4YLH2</accession>
<reference evidence="4 5" key="1">
    <citation type="journal article" date="2013" name="Genome Announc.">
        <title>Genome Sequence of Serratia plymuthica Strain S13, an Endophyte with Germination- and Plant-Growth-Promoting Activity from the Flower of Styrian Oil Pumpkin.</title>
        <authorList>
            <person name="Muller H."/>
            <person name="Furnkranz M."/>
            <person name="Grube M."/>
            <person name="Berg G."/>
        </authorList>
    </citation>
    <scope>NUCLEOTIDE SEQUENCE [LARGE SCALE GENOMIC DNA]</scope>
    <source>
        <strain evidence="4">S13</strain>
    </source>
</reference>
<feature type="region of interest" description="Disordered" evidence="1">
    <location>
        <begin position="1185"/>
        <end position="1227"/>
    </location>
</feature>
<dbReference type="SUPFAM" id="SSF51126">
    <property type="entry name" value="Pectin lyase-like"/>
    <property type="match status" value="1"/>
</dbReference>
<dbReference type="GO" id="GO:0031640">
    <property type="term" value="P:killing of cells of another organism"/>
    <property type="evidence" value="ECO:0007669"/>
    <property type="project" value="InterPro"/>
</dbReference>
<sequence>MDKLNHPLPRSISYLLIYLTALQPLHPAFAAGINAANGNTQVVIKPGNVPVVNIATPNGAGISHNTYKDFNVGAPGAVLNNATQGGKTQLGVDIINGNPNLKGKPADLIINEVTGGSRSELQGKLEVFGNKANVMIANPNGISCDGCGFINAPGVTLTTGKPQFDKQGALEALEVKKGGVTIGGKGLDGNSADYVDIISRATELNGKINANNLSLTLGANRVSFKDGTIKPIAGEGAKPVLAVDTKALGGMYANKIRLVANEDGVGVNLNNINSTQRDVTLTVNGRIELGQAHAQTDLNVSAREVHIATGVKVRGERDVTLAADTLNNNGNVTAHRDMRVFADKVRNVELRDGDNTALHSNNTLWIQKDAQGNKATSVENRSAKILTNSGDLVIRTESLNNVRNEVSAGWRNIPGDSKAFNKSSVGSYYDTRQGVDAVVRLEPELKDFGIGSWFGEINLSKNDKVNVGRDDYVITKSQVPGVISSGSNAYINATSLWNDQSNINAAKDLILTGKDFIVKSLQLGQKDLYWQLGSSTFGVGSIARDEDAPPGDWDLLNITEKAAYTRQQELLAWKDKGHQKSSITAGNNLTADFNGGIHIDTPLPYDVKTSEAVVSTRPDTLVAKNILLHANTIGSTDAIRASGDITLIAEDRINLGQGVLNAGNNVSMAAVNNIDAWQSEVKGKNVTLLTKNGEIKFHTSQGPHYFQPDGSHWMGGLEASGDLTLNAGSTIALLNTRLAPQSRNIAMTANGSITLDRDFSWLWYKPFSPVISPTPARELALFNQMLAVGQMKASGSVLLNSGGYLALRGAQIKAAKDITLLAGHNADLNYRGLNERVNYLFHSTRTPELGSKVHAGGNLLINSARDLGTQGGTLSANGNITLLAGQNLWLAAAGYSAIDAVNDNNKDDRHLVTTLNAGKNFTAAANNQLLTYGAKLSSGGNMTLTSGGDMRFEAVQNHTYREGNKEFTETRTQQGTELTAGGLMTIISNGSILFQATKLVTKGALGLVSTPADLSSIDAVLATAELQAQQFRQRYEQAQQNRGNAEGQLNERRRELEAARHHPDTLSLFDVVAHPITSSSVRFVAVPIYSGGGAYLDVSAHIDNQAHLDHLLREGGLAFVNNVLQWGETSAPTPEGTKVGNAFKDATVAEYDKIRQRLIDRRNAVNNALNAVNVAQSVFEQAQQQVMQPAREKEDAENRLNTVRSERQRQYDAERQRKGQEDANNRELAVRTGTLDIAAKGGYLYAQAMEESSHYEKKETKRKWWGKKTEVKQTRHDVANKVTEFTAAGNINLMSRDDSTYEASKIAAGQNVRLTSTYGQVNFRAVKNTSFEQTISNSKGFFIKQSNKGYEDNKWVLPSIHTGGTLTVDAAKGVSADVKAKNGQVLQSAIDALGNTPGTTWVKDLNKRNDVQWNIVKDAYDSWDYKSQHLNPAVAAVIAIAAAAVTAGSSLTALAASNVAGAIGGGAVTSGAVTAGMSSLASQAAVALVENQGNLSKTLKVLGSNESVKATATAMAIGGALNGFDSAMGWSKDAAGKPLNPNNVKLPQLSNGDWSKVAQRVAGQSVISSSLNTAINGGSFKDNLTNALLANIGSQINAEGAKLIGDNGEVLGVVGKSVSHAVVAGVAAEIGRGDGKGAAAGALAAELAGVIMQSTLFEPANLNEKERQLYRLQEALNGNEVKEQTARVIGALTGVLTTHTPEGAYSAADSAQSVYRYNMTEHMLMQYALDNQKDILAAEKGDVAAAKRVVARREAAAIVATVGGGGLVLAAGGMTLVGAAPELVLAARLAIAGCKTNPALCLNQAGIYAADIVAPEAIIGTGAVTTGSTLILGKTEDSVRKLSRQLVNASDELYKTKTFNTQPVADFIKGETAAGANLSTKTADYLRDMQKANTNQLVKVFDPKQNDSKLNVFGQQFAQVLGEGGSNKSGTTKVFATEKLSKQEIIDYAQSLAGTVPLEEIKTPKGMVYFAKKDGVTINLREYSSSDEKTKARWTIDIVGKSSVGDTVGQNIKKVEIKFR</sequence>
<feature type="region of interest" description="Disordered" evidence="1">
    <location>
        <begin position="1034"/>
        <end position="1054"/>
    </location>
</feature>
<dbReference type="HOGENOM" id="CLU_239031_0_0_6"/>
<dbReference type="Gene3D" id="2.160.20.10">
    <property type="entry name" value="Single-stranded right-handed beta-helix, Pectin lyase-like"/>
    <property type="match status" value="1"/>
</dbReference>
<dbReference type="InterPro" id="IPR014739">
    <property type="entry name" value="Channel_colicin_N_sf"/>
</dbReference>
<feature type="signal peptide" evidence="2">
    <location>
        <begin position="1"/>
        <end position="30"/>
    </location>
</feature>
<dbReference type="Pfam" id="PF04830">
    <property type="entry name" value="DUF637"/>
    <property type="match status" value="1"/>
</dbReference>
<evidence type="ECO:0000313" key="4">
    <source>
        <dbReference type="EMBL" id="AGP45549.1"/>
    </source>
</evidence>
<evidence type="ECO:0000313" key="5">
    <source>
        <dbReference type="Proteomes" id="UP000014900"/>
    </source>
</evidence>
<dbReference type="InterPro" id="IPR011050">
    <property type="entry name" value="Pectin_lyase_fold/virulence"/>
</dbReference>
<dbReference type="GO" id="GO:0016020">
    <property type="term" value="C:membrane"/>
    <property type="evidence" value="ECO:0007669"/>
    <property type="project" value="InterPro"/>
</dbReference>
<dbReference type="KEGG" id="sry:M621_18800"/>
<gene>
    <name evidence="4" type="ORF">M621_18800</name>
</gene>
<dbReference type="InterPro" id="IPR006915">
    <property type="entry name" value="DUF637_hemagglutn_put"/>
</dbReference>
<evidence type="ECO:0000256" key="1">
    <source>
        <dbReference type="SAM" id="MobiDB-lite"/>
    </source>
</evidence>
<organism evidence="4 5">
    <name type="scientific">Serratia plymuthica S13</name>
    <dbReference type="NCBI Taxonomy" id="1348660"/>
    <lineage>
        <taxon>Bacteria</taxon>
        <taxon>Pseudomonadati</taxon>
        <taxon>Pseudomonadota</taxon>
        <taxon>Gammaproteobacteria</taxon>
        <taxon>Enterobacterales</taxon>
        <taxon>Yersiniaceae</taxon>
        <taxon>Serratia</taxon>
    </lineage>
</organism>
<feature type="domain" description="Filamentous haemagglutinin FhaB/tRNA nuclease CdiA-like TPS" evidence="3">
    <location>
        <begin position="46"/>
        <end position="167"/>
    </location>
</feature>
<dbReference type="RefSeq" id="WP_020439563.1">
    <property type="nucleotide sequence ID" value="NC_021659.1"/>
</dbReference>
<evidence type="ECO:0000259" key="3">
    <source>
        <dbReference type="SMART" id="SM00912"/>
    </source>
</evidence>
<dbReference type="EMBL" id="CP006566">
    <property type="protein sequence ID" value="AGP45549.1"/>
    <property type="molecule type" value="Genomic_DNA"/>
</dbReference>
<dbReference type="NCBIfam" id="TIGR01901">
    <property type="entry name" value="adhes_NPXG"/>
    <property type="match status" value="1"/>
</dbReference>